<dbReference type="SUPFAM" id="SSF56281">
    <property type="entry name" value="Metallo-hydrolase/oxidoreductase"/>
    <property type="match status" value="1"/>
</dbReference>
<organism evidence="2 3">
    <name type="scientific">Moorella mulderi DSM 14980</name>
    <dbReference type="NCBI Taxonomy" id="1122241"/>
    <lineage>
        <taxon>Bacteria</taxon>
        <taxon>Bacillati</taxon>
        <taxon>Bacillota</taxon>
        <taxon>Clostridia</taxon>
        <taxon>Neomoorellales</taxon>
        <taxon>Neomoorellaceae</taxon>
        <taxon>Neomoorella</taxon>
    </lineage>
</organism>
<comment type="caution">
    <text evidence="2">The sequence shown here is derived from an EMBL/GenBank/DDBJ whole genome shotgun (WGS) entry which is preliminary data.</text>
</comment>
<dbReference type="GO" id="GO:0016787">
    <property type="term" value="F:hydrolase activity"/>
    <property type="evidence" value="ECO:0007669"/>
    <property type="project" value="UniProtKB-KW"/>
</dbReference>
<dbReference type="PATRIC" id="fig|1122241.3.peg.2409"/>
<dbReference type="OrthoDB" id="11380at2"/>
<dbReference type="InterPro" id="IPR036866">
    <property type="entry name" value="RibonucZ/Hydroxyglut_hydro"/>
</dbReference>
<dbReference type="Proteomes" id="UP000075670">
    <property type="component" value="Unassembled WGS sequence"/>
</dbReference>
<feature type="domain" description="Metallo-beta-lactamase" evidence="1">
    <location>
        <begin position="16"/>
        <end position="207"/>
    </location>
</feature>
<dbReference type="RefSeq" id="WP_062284944.1">
    <property type="nucleotide sequence ID" value="NZ_LTBC01000010.1"/>
</dbReference>
<dbReference type="InterPro" id="IPR050855">
    <property type="entry name" value="NDM-1-like"/>
</dbReference>
<name>A0A151AV50_9FIRM</name>
<gene>
    <name evidence="2" type="primary">yflN</name>
    <name evidence="2" type="ORF">MOMUL_22640</name>
</gene>
<sequence>MGLVKIHGHTCYIPGATNAGVYTTKSGYCLLIDSGINNTIAYKIKDVLAASGLKPKYLLTTHGHADHFGAHRLLKEFYPGLEILASAGEKIFMEDNLLGVKALYGALPFAEIKIPLLFARPVEVDSTISPGSLKLLDLRIQAIATPGHAAGHLAFLTPDGVLFSGDAVFHPAILAKYPLPFLQDIKAQLTTLEALAGLEIKYLLPAHSPEVIADPAPVLASNRRQINACLDRITELLARPLTREDLLAELAVQENIPMDIPQYFLNLASLSAFLSYLKDQGRVACALESGRLYFYNH</sequence>
<dbReference type="EMBL" id="LTBC01000010">
    <property type="protein sequence ID" value="KYH31525.1"/>
    <property type="molecule type" value="Genomic_DNA"/>
</dbReference>
<dbReference type="AlphaFoldDB" id="A0A151AV50"/>
<evidence type="ECO:0000313" key="3">
    <source>
        <dbReference type="Proteomes" id="UP000075670"/>
    </source>
</evidence>
<dbReference type="Gene3D" id="3.60.15.10">
    <property type="entry name" value="Ribonuclease Z/Hydroxyacylglutathione hydrolase-like"/>
    <property type="match status" value="1"/>
</dbReference>
<dbReference type="CDD" id="cd07743">
    <property type="entry name" value="metallo-hydrolase-like_MBL-fold"/>
    <property type="match status" value="1"/>
</dbReference>
<evidence type="ECO:0000313" key="2">
    <source>
        <dbReference type="EMBL" id="KYH31525.1"/>
    </source>
</evidence>
<protein>
    <submittedName>
        <fullName evidence="2">Putative metallo-hydrolase YflN</fullName>
        <ecNumber evidence="2">3.-.-.-</ecNumber>
    </submittedName>
</protein>
<dbReference type="PANTHER" id="PTHR42951:SF14">
    <property type="entry name" value="METALLO-BETA-LACTAMASE SUPERFAMILY PROTEIN"/>
    <property type="match status" value="1"/>
</dbReference>
<proteinExistence type="predicted"/>
<dbReference type="EC" id="3.-.-.-" evidence="2"/>
<dbReference type="InterPro" id="IPR001279">
    <property type="entry name" value="Metallo-B-lactamas"/>
</dbReference>
<evidence type="ECO:0000259" key="1">
    <source>
        <dbReference type="SMART" id="SM00849"/>
    </source>
</evidence>
<keyword evidence="3" id="KW-1185">Reference proteome</keyword>
<dbReference type="SMART" id="SM00849">
    <property type="entry name" value="Lactamase_B"/>
    <property type="match status" value="1"/>
</dbReference>
<keyword evidence="2" id="KW-0378">Hydrolase</keyword>
<reference evidence="2 3" key="1">
    <citation type="submission" date="2016-02" db="EMBL/GenBank/DDBJ databases">
        <title>Genome sequence of Moorella mulderi DSM 14980.</title>
        <authorList>
            <person name="Poehlein A."/>
            <person name="Daniel R."/>
        </authorList>
    </citation>
    <scope>NUCLEOTIDE SEQUENCE [LARGE SCALE GENOMIC DNA]</scope>
    <source>
        <strain evidence="2 3">DSM 14980</strain>
    </source>
</reference>
<accession>A0A151AV50</accession>
<dbReference type="PANTHER" id="PTHR42951">
    <property type="entry name" value="METALLO-BETA-LACTAMASE DOMAIN-CONTAINING"/>
    <property type="match status" value="1"/>
</dbReference>
<dbReference type="Pfam" id="PF00753">
    <property type="entry name" value="Lactamase_B"/>
    <property type="match status" value="1"/>
</dbReference>